<reference evidence="1" key="1">
    <citation type="submission" date="2020-12" db="EMBL/GenBank/DDBJ databases">
        <title>Metabolic potential, ecology and presence of endohyphal bacteria is reflected in genomic diversity of Mucoromycotina.</title>
        <authorList>
            <person name="Muszewska A."/>
            <person name="Okrasinska A."/>
            <person name="Steczkiewicz K."/>
            <person name="Drgas O."/>
            <person name="Orlowska M."/>
            <person name="Perlinska-Lenart U."/>
            <person name="Aleksandrzak-Piekarczyk T."/>
            <person name="Szatraj K."/>
            <person name="Zielenkiewicz U."/>
            <person name="Pilsyk S."/>
            <person name="Malc E."/>
            <person name="Mieczkowski P."/>
            <person name="Kruszewska J.S."/>
            <person name="Biernat P."/>
            <person name="Pawlowska J."/>
        </authorList>
    </citation>
    <scope>NUCLEOTIDE SEQUENCE</scope>
    <source>
        <strain evidence="1">CBS 226.32</strain>
    </source>
</reference>
<accession>A0A8H7VC68</accession>
<keyword evidence="2" id="KW-1185">Reference proteome</keyword>
<proteinExistence type="predicted"/>
<organism evidence="1 2">
    <name type="scientific">Mucor plumbeus</name>
    <dbReference type="NCBI Taxonomy" id="97098"/>
    <lineage>
        <taxon>Eukaryota</taxon>
        <taxon>Fungi</taxon>
        <taxon>Fungi incertae sedis</taxon>
        <taxon>Mucoromycota</taxon>
        <taxon>Mucoromycotina</taxon>
        <taxon>Mucoromycetes</taxon>
        <taxon>Mucorales</taxon>
        <taxon>Mucorineae</taxon>
        <taxon>Mucoraceae</taxon>
        <taxon>Mucor</taxon>
    </lineage>
</organism>
<comment type="caution">
    <text evidence="1">The sequence shown here is derived from an EMBL/GenBank/DDBJ whole genome shotgun (WGS) entry which is preliminary data.</text>
</comment>
<evidence type="ECO:0000313" key="1">
    <source>
        <dbReference type="EMBL" id="KAG2215045.1"/>
    </source>
</evidence>
<evidence type="ECO:0000313" key="2">
    <source>
        <dbReference type="Proteomes" id="UP000650833"/>
    </source>
</evidence>
<name>A0A8H7VC68_9FUNG</name>
<protein>
    <submittedName>
        <fullName evidence="1">Uncharacterized protein</fullName>
    </submittedName>
</protein>
<dbReference type="AlphaFoldDB" id="A0A8H7VC68"/>
<dbReference type="Proteomes" id="UP000650833">
    <property type="component" value="Unassembled WGS sequence"/>
</dbReference>
<dbReference type="EMBL" id="JAEPRC010000015">
    <property type="protein sequence ID" value="KAG2215045.1"/>
    <property type="molecule type" value="Genomic_DNA"/>
</dbReference>
<sequence length="229" mass="26672">MHAAISDLLELQSLYYDNIHNFDQFNFTINNTTGLAESIITNTHNCLLAWNNSNMTECQFSEQEEFSLVLPLLAGLRDFEVSKYDKAMIAIEDYKPDLLIILKLKSDIKVDFFIREIKKPGCSPNKYETDFIKIQRKMETIIDQQTDLGISNSLCYALLVKSYDCYLYRISLEYRAEYKSHLMAQFRTLRDVADFMLLLPAMNVLAYLDGANIYFISQIYELISIIRRS</sequence>
<gene>
    <name evidence="1" type="ORF">INT46_008279</name>
</gene>
<dbReference type="OrthoDB" id="2281761at2759"/>